<organism evidence="6">
    <name type="scientific">Aegilops tauschii</name>
    <name type="common">Tausch's goatgrass</name>
    <name type="synonym">Aegilops squarrosa</name>
    <dbReference type="NCBI Taxonomy" id="37682"/>
    <lineage>
        <taxon>Eukaryota</taxon>
        <taxon>Viridiplantae</taxon>
        <taxon>Streptophyta</taxon>
        <taxon>Embryophyta</taxon>
        <taxon>Tracheophyta</taxon>
        <taxon>Spermatophyta</taxon>
        <taxon>Magnoliopsida</taxon>
        <taxon>Liliopsida</taxon>
        <taxon>Poales</taxon>
        <taxon>Poaceae</taxon>
        <taxon>BOP clade</taxon>
        <taxon>Pooideae</taxon>
        <taxon>Triticodae</taxon>
        <taxon>Triticeae</taxon>
        <taxon>Triticinae</taxon>
        <taxon>Aegilops</taxon>
    </lineage>
</organism>
<dbReference type="Gene3D" id="3.40.395.10">
    <property type="entry name" value="Adenoviral Proteinase, Chain A"/>
    <property type="match status" value="1"/>
</dbReference>
<keyword evidence="4" id="KW-0788">Thiol protease</keyword>
<dbReference type="PANTHER" id="PTHR12606:SF113">
    <property type="entry name" value="UBIQUITIN-LIKE PROTEASE FAMILY PROFILE DOMAIN-CONTAINING PROTEIN"/>
    <property type="match status" value="1"/>
</dbReference>
<dbReference type="AlphaFoldDB" id="N1QW98"/>
<dbReference type="PANTHER" id="PTHR12606">
    <property type="entry name" value="SENTRIN/SUMO-SPECIFIC PROTEASE"/>
    <property type="match status" value="1"/>
</dbReference>
<proteinExistence type="inferred from homology"/>
<dbReference type="SUPFAM" id="SSF54001">
    <property type="entry name" value="Cysteine proteinases"/>
    <property type="match status" value="1"/>
</dbReference>
<comment type="similarity">
    <text evidence="1">Belongs to the peptidase C48 family.</text>
</comment>
<dbReference type="GO" id="GO:0005634">
    <property type="term" value="C:nucleus"/>
    <property type="evidence" value="ECO:0007669"/>
    <property type="project" value="TreeGrafter"/>
</dbReference>
<evidence type="ECO:0000256" key="2">
    <source>
        <dbReference type="ARBA" id="ARBA00022670"/>
    </source>
</evidence>
<dbReference type="GO" id="GO:0006508">
    <property type="term" value="P:proteolysis"/>
    <property type="evidence" value="ECO:0007669"/>
    <property type="project" value="UniProtKB-KW"/>
</dbReference>
<reference evidence="6" key="1">
    <citation type="submission" date="2015-06" db="UniProtKB">
        <authorList>
            <consortium name="EnsemblPlants"/>
        </authorList>
    </citation>
    <scope>IDENTIFICATION</scope>
</reference>
<dbReference type="InterPro" id="IPR038765">
    <property type="entry name" value="Papain-like_cys_pep_sf"/>
</dbReference>
<evidence type="ECO:0000259" key="5">
    <source>
        <dbReference type="PROSITE" id="PS50600"/>
    </source>
</evidence>
<evidence type="ECO:0000256" key="1">
    <source>
        <dbReference type="ARBA" id="ARBA00005234"/>
    </source>
</evidence>
<evidence type="ECO:0000313" key="6">
    <source>
        <dbReference type="EnsemblPlants" id="EMT13735"/>
    </source>
</evidence>
<accession>N1QW98</accession>
<dbReference type="GO" id="GO:0016929">
    <property type="term" value="F:deSUMOylase activity"/>
    <property type="evidence" value="ECO:0007669"/>
    <property type="project" value="TreeGrafter"/>
</dbReference>
<evidence type="ECO:0000256" key="4">
    <source>
        <dbReference type="ARBA" id="ARBA00022807"/>
    </source>
</evidence>
<dbReference type="InterPro" id="IPR003653">
    <property type="entry name" value="Peptidase_C48_C"/>
</dbReference>
<sequence>MSSESRRFAEVTGICLYCRLHWKYVRPCSQDEQINDNLLPSLPSSTISTLSPVSGLMNEQKVALDDDKQSDEHKQIEDERYDYLPQDYALTERDLCAHVIIETSLKNDLLVKIDDISVKQHQMVCLLDDSKWLNDDVISAYICCIKDQVHVQNKNDGKVYFENPFISRLLKRDGGIGIHGDGTFMTDIVRNYLKYDMIELPINIDNKHWYLAIVNAKKSEIQVFDSLCWEFNRNDLTTMLCISLPITILQLQGLQYHLDILRRQQDSISHKWTDLDVTKWMITEQLREPIQEDSSSCGLFMLKFMEYSTEDTLCHPITQEIITPFRYKLASILLCWKTNTAAMTTMLEQSDIEEDPNDVVMLESPEDQNKAKSLNSLSFKNKYQSLISVISNMSLHALVGRLCSYIKSIKCMETLEELSGYLVTHFMPTWEDENLHLPVLKDGYELRKQISGQLLTFKENECENNMPAGILEFISCIREIQNKAEVVTILTEDNMAQKYTGYISKCPLLSYEDEQPLRKDTCMHAEPLQAMCIWKDEKHVQVEMIISCALDVHALEGKQEKEYSNYFGEPRLQGGIKEFTMDLLCLLAKIGSYKRFPQTERFQQTETLGRWMGPGVNSLL</sequence>
<protein>
    <recommendedName>
        <fullName evidence="5">Ubiquitin-like protease family profile domain-containing protein</fullName>
    </recommendedName>
</protein>
<evidence type="ECO:0000256" key="3">
    <source>
        <dbReference type="ARBA" id="ARBA00022801"/>
    </source>
</evidence>
<dbReference type="GO" id="GO:0016926">
    <property type="term" value="P:protein desumoylation"/>
    <property type="evidence" value="ECO:0007669"/>
    <property type="project" value="TreeGrafter"/>
</dbReference>
<dbReference type="PROSITE" id="PS50600">
    <property type="entry name" value="ULP_PROTEASE"/>
    <property type="match status" value="1"/>
</dbReference>
<keyword evidence="2" id="KW-0645">Protease</keyword>
<dbReference type="ExpressionAtlas" id="N1QW98">
    <property type="expression patterns" value="baseline"/>
</dbReference>
<keyword evidence="3" id="KW-0378">Hydrolase</keyword>
<feature type="domain" description="Ubiquitin-like protease family profile" evidence="5">
    <location>
        <begin position="116"/>
        <end position="308"/>
    </location>
</feature>
<name>N1QW98_AEGTA</name>
<dbReference type="Pfam" id="PF02902">
    <property type="entry name" value="Peptidase_C48"/>
    <property type="match status" value="1"/>
</dbReference>
<dbReference type="EnsemblPlants" id="EMT13735">
    <property type="protein sequence ID" value="EMT13735"/>
    <property type="gene ID" value="F775_01476"/>
</dbReference>